<dbReference type="GO" id="GO:0000162">
    <property type="term" value="P:L-tryptophan biosynthetic process"/>
    <property type="evidence" value="ECO:0007669"/>
    <property type="project" value="TreeGrafter"/>
</dbReference>
<dbReference type="InterPro" id="IPR044524">
    <property type="entry name" value="Isoase_HisA-like"/>
</dbReference>
<keyword evidence="8 9" id="KW-0413">Isomerase</keyword>
<dbReference type="AlphaFoldDB" id="A0A5B9QGG7"/>
<dbReference type="KEGG" id="bgok:Pr1d_40710"/>
<dbReference type="Pfam" id="PF00977">
    <property type="entry name" value="His_biosynth"/>
    <property type="match status" value="1"/>
</dbReference>
<dbReference type="SUPFAM" id="SSF51366">
    <property type="entry name" value="Ribulose-phoshate binding barrel"/>
    <property type="match status" value="1"/>
</dbReference>
<comment type="subcellular location">
    <subcellularLocation>
        <location evidence="2 9 11">Cytoplasm</location>
    </subcellularLocation>
</comment>
<proteinExistence type="inferred from homology"/>
<evidence type="ECO:0000256" key="7">
    <source>
        <dbReference type="ARBA" id="ARBA00023102"/>
    </source>
</evidence>
<dbReference type="PANTHER" id="PTHR43090:SF2">
    <property type="entry name" value="1-(5-PHOSPHORIBOSYL)-5-[(5-PHOSPHORIBOSYLAMINO)METHYLIDENEAMINO] IMIDAZOLE-4-CARBOXAMIDE ISOMERASE"/>
    <property type="match status" value="1"/>
</dbReference>
<dbReference type="InterPro" id="IPR011060">
    <property type="entry name" value="RibuloseP-bd_barrel"/>
</dbReference>
<comment type="pathway">
    <text evidence="3 9 11">Amino-acid biosynthesis; L-histidine biosynthesis; L-histidine from 5-phospho-alpha-D-ribose 1-diphosphate: step 4/9.</text>
</comment>
<dbReference type="PANTHER" id="PTHR43090">
    <property type="entry name" value="1-(5-PHOSPHORIBOSYL)-5-[(5-PHOSPHORIBOSYLAMINO)METHYLIDENEAMINO] IMIDAZOLE-4-CARBOXAMIDE ISOMERASE"/>
    <property type="match status" value="1"/>
</dbReference>
<dbReference type="OrthoDB" id="9781903at2"/>
<dbReference type="Gene3D" id="3.20.20.70">
    <property type="entry name" value="Aldolase class I"/>
    <property type="match status" value="1"/>
</dbReference>
<dbReference type="NCBIfam" id="TIGR00007">
    <property type="entry name" value="1-(5-phosphoribosyl)-5-[(5-phosphoribosylamino)methylideneamino]imidazole-4-carboxamide isomerase"/>
    <property type="match status" value="1"/>
</dbReference>
<dbReference type="GO" id="GO:0005737">
    <property type="term" value="C:cytoplasm"/>
    <property type="evidence" value="ECO:0007669"/>
    <property type="project" value="UniProtKB-SubCell"/>
</dbReference>
<evidence type="ECO:0000313" key="13">
    <source>
        <dbReference type="Proteomes" id="UP000323917"/>
    </source>
</evidence>
<keyword evidence="7 9" id="KW-0368">Histidine biosynthesis</keyword>
<keyword evidence="5 9" id="KW-0963">Cytoplasm</keyword>
<feature type="active site" description="Proton acceptor" evidence="9">
    <location>
        <position position="8"/>
    </location>
</feature>
<gene>
    <name evidence="9 12" type="primary">hisA</name>
    <name evidence="12" type="ORF">Pr1d_40710</name>
</gene>
<evidence type="ECO:0000256" key="2">
    <source>
        <dbReference type="ARBA" id="ARBA00004496"/>
    </source>
</evidence>
<evidence type="ECO:0000256" key="4">
    <source>
        <dbReference type="ARBA" id="ARBA00009667"/>
    </source>
</evidence>
<evidence type="ECO:0000256" key="10">
    <source>
        <dbReference type="RuleBase" id="RU003657"/>
    </source>
</evidence>
<reference evidence="12 13" key="1">
    <citation type="submission" date="2019-08" db="EMBL/GenBank/DDBJ databases">
        <title>Deep-cultivation of Planctomycetes and their phenomic and genomic characterization uncovers novel biology.</title>
        <authorList>
            <person name="Wiegand S."/>
            <person name="Jogler M."/>
            <person name="Boedeker C."/>
            <person name="Pinto D."/>
            <person name="Vollmers J."/>
            <person name="Rivas-Marin E."/>
            <person name="Kohn T."/>
            <person name="Peeters S.H."/>
            <person name="Heuer A."/>
            <person name="Rast P."/>
            <person name="Oberbeckmann S."/>
            <person name="Bunk B."/>
            <person name="Jeske O."/>
            <person name="Meyerdierks A."/>
            <person name="Storesund J.E."/>
            <person name="Kallscheuer N."/>
            <person name="Luecker S."/>
            <person name="Lage O.M."/>
            <person name="Pohl T."/>
            <person name="Merkel B.J."/>
            <person name="Hornburger P."/>
            <person name="Mueller R.-W."/>
            <person name="Bruemmer F."/>
            <person name="Labrenz M."/>
            <person name="Spormann A.M."/>
            <person name="Op den Camp H."/>
            <person name="Overmann J."/>
            <person name="Amann R."/>
            <person name="Jetten M.S.M."/>
            <person name="Mascher T."/>
            <person name="Medema M.H."/>
            <person name="Devos D.P."/>
            <person name="Kaster A.-K."/>
            <person name="Ovreas L."/>
            <person name="Rohde M."/>
            <person name="Galperin M.Y."/>
            <person name="Jogler C."/>
        </authorList>
    </citation>
    <scope>NUCLEOTIDE SEQUENCE [LARGE SCALE GENOMIC DNA]</scope>
    <source>
        <strain evidence="12 13">Pr1d</strain>
    </source>
</reference>
<dbReference type="Proteomes" id="UP000323917">
    <property type="component" value="Chromosome"/>
</dbReference>
<organism evidence="12 13">
    <name type="scientific">Bythopirellula goksoeyrii</name>
    <dbReference type="NCBI Taxonomy" id="1400387"/>
    <lineage>
        <taxon>Bacteria</taxon>
        <taxon>Pseudomonadati</taxon>
        <taxon>Planctomycetota</taxon>
        <taxon>Planctomycetia</taxon>
        <taxon>Pirellulales</taxon>
        <taxon>Lacipirellulaceae</taxon>
        <taxon>Bythopirellula</taxon>
    </lineage>
</organism>
<evidence type="ECO:0000256" key="3">
    <source>
        <dbReference type="ARBA" id="ARBA00005133"/>
    </source>
</evidence>
<name>A0A5B9QGG7_9BACT</name>
<dbReference type="InterPro" id="IPR006063">
    <property type="entry name" value="HisA_bact_arch"/>
</dbReference>
<sequence length="247" mass="26421">MQIWPAIDLLGGKCVRLQQGDYGRETVFSDDPVAMALKFQSAGAKYLHLVDLDGARDGQPTNHEIVREIVAAVDMQCELGGGIRSEKTIDNLFATGLHRLVLGTAALDDPDWLREMAKAHPEQLVLGIDARDGYVATHGWLEVSDVRATDLATQFHDVSLAAIIYTDIATDGMLQGPNVPEMEKMQKQVSVPVVASGGVTTIEDVRALADVGLAGAIVGRALYQGTIDLSEAIEVAETGVIASSKDQ</sequence>
<evidence type="ECO:0000256" key="9">
    <source>
        <dbReference type="HAMAP-Rule" id="MF_01014"/>
    </source>
</evidence>
<dbReference type="NCBIfam" id="NF010112">
    <property type="entry name" value="PRK13585.1"/>
    <property type="match status" value="1"/>
</dbReference>
<dbReference type="CDD" id="cd04732">
    <property type="entry name" value="HisA"/>
    <property type="match status" value="1"/>
</dbReference>
<comment type="similarity">
    <text evidence="4 9 10">Belongs to the HisA/HisF family.</text>
</comment>
<dbReference type="GO" id="GO:0000105">
    <property type="term" value="P:L-histidine biosynthetic process"/>
    <property type="evidence" value="ECO:0007669"/>
    <property type="project" value="UniProtKB-UniRule"/>
</dbReference>
<accession>A0A5B9QGG7</accession>
<dbReference type="UniPathway" id="UPA00031">
    <property type="reaction ID" value="UER00009"/>
</dbReference>
<dbReference type="FunFam" id="3.20.20.70:FF:000009">
    <property type="entry name" value="1-(5-phosphoribosyl)-5-[(5-phosphoribosylamino)methylideneamino] imidazole-4-carboxamide isomerase"/>
    <property type="match status" value="1"/>
</dbReference>
<dbReference type="EC" id="5.3.1.16" evidence="9 11"/>
<feature type="active site" description="Proton donor" evidence="9">
    <location>
        <position position="129"/>
    </location>
</feature>
<dbReference type="InterPro" id="IPR023016">
    <property type="entry name" value="HisA/PriA"/>
</dbReference>
<keyword evidence="13" id="KW-1185">Reference proteome</keyword>
<protein>
    <recommendedName>
        <fullName evidence="9 11">1-(5-phosphoribosyl)-5-[(5-phosphoribosylamino)methylideneamino] imidazole-4-carboxamide isomerase</fullName>
        <ecNumber evidence="9 11">5.3.1.16</ecNumber>
    </recommendedName>
    <alternativeName>
        <fullName evidence="9">Phosphoribosylformimino-5-aminoimidazole carboxamide ribotide isomerase</fullName>
    </alternativeName>
</protein>
<dbReference type="RefSeq" id="WP_148075052.1">
    <property type="nucleotide sequence ID" value="NZ_CP042913.1"/>
</dbReference>
<evidence type="ECO:0000256" key="8">
    <source>
        <dbReference type="ARBA" id="ARBA00023235"/>
    </source>
</evidence>
<evidence type="ECO:0000256" key="6">
    <source>
        <dbReference type="ARBA" id="ARBA00022605"/>
    </source>
</evidence>
<dbReference type="GO" id="GO:0003949">
    <property type="term" value="F:1-(5-phosphoribosyl)-5-[(5-phosphoribosylamino)methylideneamino]imidazole-4-carboxamide isomerase activity"/>
    <property type="evidence" value="ECO:0007669"/>
    <property type="project" value="UniProtKB-UniRule"/>
</dbReference>
<keyword evidence="6 9" id="KW-0028">Amino-acid biosynthesis</keyword>
<dbReference type="InterPro" id="IPR006062">
    <property type="entry name" value="His_biosynth"/>
</dbReference>
<evidence type="ECO:0000256" key="1">
    <source>
        <dbReference type="ARBA" id="ARBA00000901"/>
    </source>
</evidence>
<evidence type="ECO:0000256" key="11">
    <source>
        <dbReference type="RuleBase" id="RU003658"/>
    </source>
</evidence>
<dbReference type="EMBL" id="CP042913">
    <property type="protein sequence ID" value="QEG36735.1"/>
    <property type="molecule type" value="Genomic_DNA"/>
</dbReference>
<dbReference type="HAMAP" id="MF_01014">
    <property type="entry name" value="HisA"/>
    <property type="match status" value="1"/>
</dbReference>
<comment type="catalytic activity">
    <reaction evidence="1 9 11">
        <text>1-(5-phospho-beta-D-ribosyl)-5-[(5-phospho-beta-D-ribosylamino)methylideneamino]imidazole-4-carboxamide = 5-[(5-phospho-1-deoxy-D-ribulos-1-ylimino)methylamino]-1-(5-phospho-beta-D-ribosyl)imidazole-4-carboxamide</text>
        <dbReference type="Rhea" id="RHEA:15469"/>
        <dbReference type="ChEBI" id="CHEBI:58435"/>
        <dbReference type="ChEBI" id="CHEBI:58525"/>
        <dbReference type="EC" id="5.3.1.16"/>
    </reaction>
</comment>
<evidence type="ECO:0000256" key="5">
    <source>
        <dbReference type="ARBA" id="ARBA00022490"/>
    </source>
</evidence>
<evidence type="ECO:0000313" key="12">
    <source>
        <dbReference type="EMBL" id="QEG36735.1"/>
    </source>
</evidence>
<dbReference type="InterPro" id="IPR013785">
    <property type="entry name" value="Aldolase_TIM"/>
</dbReference>